<feature type="compositionally biased region" description="Low complexity" evidence="9">
    <location>
        <begin position="480"/>
        <end position="492"/>
    </location>
</feature>
<dbReference type="GO" id="GO:0046330">
    <property type="term" value="P:positive regulation of JNK cascade"/>
    <property type="evidence" value="ECO:0007669"/>
    <property type="project" value="InterPro"/>
</dbReference>
<evidence type="ECO:0000256" key="8">
    <source>
        <dbReference type="ARBA" id="ARBA00023180"/>
    </source>
</evidence>
<keyword evidence="2 10" id="KW-0812">Transmembrane</keyword>
<feature type="compositionally biased region" description="Low complexity" evidence="9">
    <location>
        <begin position="337"/>
        <end position="348"/>
    </location>
</feature>
<evidence type="ECO:0000313" key="12">
    <source>
        <dbReference type="Proteomes" id="UP000437017"/>
    </source>
</evidence>
<dbReference type="GO" id="GO:0005886">
    <property type="term" value="C:plasma membrane"/>
    <property type="evidence" value="ECO:0007669"/>
    <property type="project" value="TreeGrafter"/>
</dbReference>
<feature type="non-terminal residue" evidence="11">
    <location>
        <position position="1"/>
    </location>
</feature>
<evidence type="ECO:0000256" key="4">
    <source>
        <dbReference type="ARBA" id="ARBA00022989"/>
    </source>
</evidence>
<dbReference type="GO" id="GO:0043123">
    <property type="term" value="P:positive regulation of canonical NF-kappaB signal transduction"/>
    <property type="evidence" value="ECO:0007669"/>
    <property type="project" value="InterPro"/>
</dbReference>
<keyword evidence="6" id="KW-1015">Disulfide bond</keyword>
<dbReference type="EMBL" id="SGJD01000924">
    <property type="protein sequence ID" value="KAB0402888.1"/>
    <property type="molecule type" value="Genomic_DNA"/>
</dbReference>
<dbReference type="Proteomes" id="UP000437017">
    <property type="component" value="Unassembled WGS sequence"/>
</dbReference>
<dbReference type="InterPro" id="IPR047526">
    <property type="entry name" value="TNR19/27/EDAR"/>
</dbReference>
<keyword evidence="3" id="KW-0677">Repeat</keyword>
<accession>A0A6A1Q412</accession>
<feature type="region of interest" description="Disordered" evidence="9">
    <location>
        <begin position="434"/>
        <end position="462"/>
    </location>
</feature>
<dbReference type="GO" id="GO:0038023">
    <property type="term" value="F:signaling receptor activity"/>
    <property type="evidence" value="ECO:0007669"/>
    <property type="project" value="InterPro"/>
</dbReference>
<protein>
    <submittedName>
        <fullName evidence="11">Uncharacterized protein</fullName>
    </submittedName>
</protein>
<dbReference type="InterPro" id="IPR022342">
    <property type="entry name" value="TNFR_19"/>
</dbReference>
<name>A0A6A1Q412_BALPH</name>
<keyword evidence="12" id="KW-1185">Reference proteome</keyword>
<keyword evidence="4 10" id="KW-1133">Transmembrane helix</keyword>
<sequence>IRGSLFPRLRSTTLQMLTEHHIHPQERIKPNSLVHKDSYLTSTELAFSSAVISQIQTGLLLHAAPAPVKGTLESFVPKVEMTQMPHHPFCYMQLQPHSSCDTEIHAGPEARKWNELPCTPGHLHTWTRGRSKAYGFCAFPSGNKKRTSKVNLVRIPSTASSPRDTALAAVICSALATVLLALLILCVIYCKRQFMEKKPSWSLRAQDLQYNGSELSCFDRPRLSTPAPHACCQCHRDSAQTCGKFSAWGPLGMRALKLQRTAPTQSTYSSFEHVSRNTGPVGEAMPTFFGSLSRSICGEFSDAWPLMQNPSCGDDISSCDSYPELPGEDVRSLNPESASSASLDSNSSRGVVGGAVPIQAHPENFTETTDLSKLNNSVPELALTQDALTARNQLDQERGDVHHLTTQPPPQVRQRWIRSLSLLLALVPAVRPLGSPVGSPASSLALSTPAGRSSRVTLTPDKCPEREVVRWLEMEPKQEGGAAAATPAPSTGHQRARISGPSAAPEEHCQAGGGQQAFSPRFRPGDAAWERPRVPTETHTRRLRPQHWDATHRELPAKPSRQDCSNA</sequence>
<evidence type="ECO:0000256" key="2">
    <source>
        <dbReference type="ARBA" id="ARBA00022692"/>
    </source>
</evidence>
<evidence type="ECO:0000256" key="3">
    <source>
        <dbReference type="ARBA" id="ARBA00022737"/>
    </source>
</evidence>
<evidence type="ECO:0000256" key="10">
    <source>
        <dbReference type="SAM" id="Phobius"/>
    </source>
</evidence>
<evidence type="ECO:0000256" key="7">
    <source>
        <dbReference type="ARBA" id="ARBA00023170"/>
    </source>
</evidence>
<reference evidence="11 12" key="1">
    <citation type="journal article" date="2019" name="PLoS ONE">
        <title>Genomic analyses reveal an absence of contemporary introgressive admixture between fin whales and blue whales, despite known hybrids.</title>
        <authorList>
            <person name="Westbury M.V."/>
            <person name="Petersen B."/>
            <person name="Lorenzen E.D."/>
        </authorList>
    </citation>
    <scope>NUCLEOTIDE SEQUENCE [LARGE SCALE GENOMIC DNA]</scope>
    <source>
        <strain evidence="11">FinWhale-01</strain>
    </source>
</reference>
<evidence type="ECO:0000256" key="6">
    <source>
        <dbReference type="ARBA" id="ARBA00023157"/>
    </source>
</evidence>
<dbReference type="PANTHER" id="PTHR12120">
    <property type="entry name" value="TNFR-CYS DOMAIN-CONTAINING PROTEIN"/>
    <property type="match status" value="1"/>
</dbReference>
<gene>
    <name evidence="11" type="ORF">E2I00_017691</name>
</gene>
<keyword evidence="7" id="KW-0675">Receptor</keyword>
<feature type="compositionally biased region" description="Basic and acidic residues" evidence="9">
    <location>
        <begin position="528"/>
        <end position="556"/>
    </location>
</feature>
<feature type="transmembrane region" description="Helical" evidence="10">
    <location>
        <begin position="166"/>
        <end position="190"/>
    </location>
</feature>
<comment type="subcellular location">
    <subcellularLocation>
        <location evidence="1">Membrane</location>
        <topology evidence="1">Single-pass membrane protein</topology>
    </subcellularLocation>
</comment>
<evidence type="ECO:0000256" key="9">
    <source>
        <dbReference type="SAM" id="MobiDB-lite"/>
    </source>
</evidence>
<dbReference type="AlphaFoldDB" id="A0A6A1Q412"/>
<dbReference type="OrthoDB" id="10017617at2759"/>
<keyword evidence="8" id="KW-0325">Glycoprotein</keyword>
<feature type="region of interest" description="Disordered" evidence="9">
    <location>
        <begin position="317"/>
        <end position="350"/>
    </location>
</feature>
<keyword evidence="5 10" id="KW-0472">Membrane</keyword>
<evidence type="ECO:0000256" key="1">
    <source>
        <dbReference type="ARBA" id="ARBA00004167"/>
    </source>
</evidence>
<comment type="caution">
    <text evidence="11">The sequence shown here is derived from an EMBL/GenBank/DDBJ whole genome shotgun (WGS) entry which is preliminary data.</text>
</comment>
<organism evidence="11 12">
    <name type="scientific">Balaenoptera physalus</name>
    <name type="common">Fin whale</name>
    <name type="synonym">Balaena physalus</name>
    <dbReference type="NCBI Taxonomy" id="9770"/>
    <lineage>
        <taxon>Eukaryota</taxon>
        <taxon>Metazoa</taxon>
        <taxon>Chordata</taxon>
        <taxon>Craniata</taxon>
        <taxon>Vertebrata</taxon>
        <taxon>Euteleostomi</taxon>
        <taxon>Mammalia</taxon>
        <taxon>Eutheria</taxon>
        <taxon>Laurasiatheria</taxon>
        <taxon>Artiodactyla</taxon>
        <taxon>Whippomorpha</taxon>
        <taxon>Cetacea</taxon>
        <taxon>Mysticeti</taxon>
        <taxon>Balaenopteridae</taxon>
        <taxon>Balaenoptera</taxon>
    </lineage>
</organism>
<feature type="region of interest" description="Disordered" evidence="9">
    <location>
        <begin position="474"/>
        <end position="567"/>
    </location>
</feature>
<dbReference type="PANTHER" id="PTHR12120:SF1">
    <property type="entry name" value="TUMOR NECROSIS FACTOR RECEPTOR SUPERFAMILY MEMBER 19"/>
    <property type="match status" value="1"/>
</dbReference>
<proteinExistence type="predicted"/>
<evidence type="ECO:0000256" key="5">
    <source>
        <dbReference type="ARBA" id="ARBA00023136"/>
    </source>
</evidence>
<dbReference type="PRINTS" id="PR01969">
    <property type="entry name" value="TNFACTORR19"/>
</dbReference>
<feature type="compositionally biased region" description="Low complexity" evidence="9">
    <location>
        <begin position="434"/>
        <end position="450"/>
    </location>
</feature>
<evidence type="ECO:0000313" key="11">
    <source>
        <dbReference type="EMBL" id="KAB0402888.1"/>
    </source>
</evidence>
<feature type="non-terminal residue" evidence="11">
    <location>
        <position position="567"/>
    </location>
</feature>